<dbReference type="GO" id="GO:0071281">
    <property type="term" value="P:cellular response to iron ion"/>
    <property type="evidence" value="ECO:0007669"/>
    <property type="project" value="TreeGrafter"/>
</dbReference>
<dbReference type="Pfam" id="PF01497">
    <property type="entry name" value="Peripla_BP_2"/>
    <property type="match status" value="1"/>
</dbReference>
<evidence type="ECO:0000313" key="5">
    <source>
        <dbReference type="Proteomes" id="UP000185696"/>
    </source>
</evidence>
<gene>
    <name evidence="4" type="ORF">BLA60_38640</name>
</gene>
<organism evidence="4 5">
    <name type="scientific">Actinophytocola xinjiangensis</name>
    <dbReference type="NCBI Taxonomy" id="485602"/>
    <lineage>
        <taxon>Bacteria</taxon>
        <taxon>Bacillati</taxon>
        <taxon>Actinomycetota</taxon>
        <taxon>Actinomycetes</taxon>
        <taxon>Pseudonocardiales</taxon>
        <taxon>Pseudonocardiaceae</taxon>
    </lineage>
</organism>
<accession>A0A7Z0WE83</accession>
<evidence type="ECO:0000313" key="4">
    <source>
        <dbReference type="EMBL" id="OLF04882.1"/>
    </source>
</evidence>
<name>A0A7Z0WE83_9PSEU</name>
<dbReference type="RefSeq" id="WP_075138057.1">
    <property type="nucleotide sequence ID" value="NZ_MSIF01000036.1"/>
</dbReference>
<feature type="signal peptide" evidence="2">
    <location>
        <begin position="1"/>
        <end position="28"/>
    </location>
</feature>
<dbReference type="AlphaFoldDB" id="A0A7Z0WE83"/>
<dbReference type="OrthoDB" id="6495095at2"/>
<dbReference type="Gene3D" id="3.40.50.1980">
    <property type="entry name" value="Nitrogenase molybdenum iron protein domain"/>
    <property type="match status" value="2"/>
</dbReference>
<dbReference type="InterPro" id="IPR002491">
    <property type="entry name" value="ABC_transptr_periplasmic_BD"/>
</dbReference>
<reference evidence="4 5" key="1">
    <citation type="submission" date="2016-12" db="EMBL/GenBank/DDBJ databases">
        <title>The draft genome sequence of Actinophytocola xinjiangensis.</title>
        <authorList>
            <person name="Wang W."/>
            <person name="Yuan L."/>
        </authorList>
    </citation>
    <scope>NUCLEOTIDE SEQUENCE [LARGE SCALE GENOMIC DNA]</scope>
    <source>
        <strain evidence="4 5">CGMCC 4.4663</strain>
    </source>
</reference>
<dbReference type="SUPFAM" id="SSF53807">
    <property type="entry name" value="Helical backbone' metal receptor"/>
    <property type="match status" value="1"/>
</dbReference>
<dbReference type="PANTHER" id="PTHR30535">
    <property type="entry name" value="VITAMIN B12-BINDING PROTEIN"/>
    <property type="match status" value="1"/>
</dbReference>
<protein>
    <submittedName>
        <fullName evidence="4">ABC transporter substrate-binding protein</fullName>
    </submittedName>
</protein>
<dbReference type="Proteomes" id="UP000185696">
    <property type="component" value="Unassembled WGS sequence"/>
</dbReference>
<dbReference type="EMBL" id="MSIF01000036">
    <property type="protein sequence ID" value="OLF04882.1"/>
    <property type="molecule type" value="Genomic_DNA"/>
</dbReference>
<sequence>MSLPRRRVRRLTVLALTGALALAGCAERAEDDQPPAAQDQADFPVTLTPAQGEPLTLDKRPDKIVSLSASNTETIYAVGAGDQVVAVDDQSNFPADAPRTDLSGLTPNVEAIVGYDPDLVVLSDDTDGIAAALTKVDRKVLIVPAAATLDDLYASVELLGKATGHAQEAADLAGRMRADLDKIVADTPKPSEPLTYYHELDTTYFSATSKTFIGQVYGLFGLTNIADPADTDQGGYPQLTVEHILESDPDLIFLADVKCCGQNAETVAARPGWNTLGAVRDGNVVALDDDLASRWGPRVVDLAADIAEAVEKASQGS</sequence>
<comment type="similarity">
    <text evidence="1">Belongs to the bacterial solute-binding protein 8 family.</text>
</comment>
<proteinExistence type="inferred from homology"/>
<dbReference type="PANTHER" id="PTHR30535:SF34">
    <property type="entry name" value="MOLYBDATE-BINDING PROTEIN MOLA"/>
    <property type="match status" value="1"/>
</dbReference>
<keyword evidence="2" id="KW-0732">Signal</keyword>
<dbReference type="InterPro" id="IPR050902">
    <property type="entry name" value="ABC_Transporter_SBP"/>
</dbReference>
<dbReference type="PROSITE" id="PS50983">
    <property type="entry name" value="FE_B12_PBP"/>
    <property type="match status" value="1"/>
</dbReference>
<dbReference type="CDD" id="cd01143">
    <property type="entry name" value="YvrC"/>
    <property type="match status" value="1"/>
</dbReference>
<dbReference type="PROSITE" id="PS51257">
    <property type="entry name" value="PROKAR_LIPOPROTEIN"/>
    <property type="match status" value="1"/>
</dbReference>
<evidence type="ECO:0000256" key="2">
    <source>
        <dbReference type="SAM" id="SignalP"/>
    </source>
</evidence>
<comment type="caution">
    <text evidence="4">The sequence shown here is derived from an EMBL/GenBank/DDBJ whole genome shotgun (WGS) entry which is preliminary data.</text>
</comment>
<evidence type="ECO:0000256" key="1">
    <source>
        <dbReference type="ARBA" id="ARBA00008814"/>
    </source>
</evidence>
<feature type="chain" id="PRO_5030670519" evidence="2">
    <location>
        <begin position="29"/>
        <end position="317"/>
    </location>
</feature>
<evidence type="ECO:0000259" key="3">
    <source>
        <dbReference type="PROSITE" id="PS50983"/>
    </source>
</evidence>
<keyword evidence="5" id="KW-1185">Reference proteome</keyword>
<feature type="domain" description="Fe/B12 periplasmic-binding" evidence="3">
    <location>
        <begin position="63"/>
        <end position="314"/>
    </location>
</feature>